<evidence type="ECO:0000256" key="1">
    <source>
        <dbReference type="ARBA" id="ARBA00022679"/>
    </source>
</evidence>
<keyword evidence="1 4" id="KW-0808">Transferase</keyword>
<dbReference type="InterPro" id="IPR028098">
    <property type="entry name" value="Glyco_trans_4-like_N"/>
</dbReference>
<dbReference type="Pfam" id="PF00534">
    <property type="entry name" value="Glycos_transf_1"/>
    <property type="match status" value="1"/>
</dbReference>
<dbReference type="OrthoDB" id="9790710at2"/>
<feature type="domain" description="Glycosyl transferase family 1" evidence="2">
    <location>
        <begin position="191"/>
        <end position="351"/>
    </location>
</feature>
<evidence type="ECO:0000259" key="2">
    <source>
        <dbReference type="Pfam" id="PF00534"/>
    </source>
</evidence>
<evidence type="ECO:0000313" key="5">
    <source>
        <dbReference type="Proteomes" id="UP000295706"/>
    </source>
</evidence>
<organism evidence="4 5">
    <name type="scientific">Arundinibacter roseus</name>
    <dbReference type="NCBI Taxonomy" id="2070510"/>
    <lineage>
        <taxon>Bacteria</taxon>
        <taxon>Pseudomonadati</taxon>
        <taxon>Bacteroidota</taxon>
        <taxon>Cytophagia</taxon>
        <taxon>Cytophagales</taxon>
        <taxon>Spirosomataceae</taxon>
        <taxon>Arundinibacter</taxon>
    </lineage>
</organism>
<evidence type="ECO:0000259" key="3">
    <source>
        <dbReference type="Pfam" id="PF13439"/>
    </source>
</evidence>
<name>A0A4V2X9N2_9BACT</name>
<dbReference type="EMBL" id="SMJU01000007">
    <property type="protein sequence ID" value="TDB64495.1"/>
    <property type="molecule type" value="Genomic_DNA"/>
</dbReference>
<feature type="domain" description="Glycosyltransferase subfamily 4-like N-terminal" evidence="3">
    <location>
        <begin position="13"/>
        <end position="178"/>
    </location>
</feature>
<dbReference type="Pfam" id="PF13439">
    <property type="entry name" value="Glyco_transf_4"/>
    <property type="match status" value="1"/>
</dbReference>
<dbReference type="AlphaFoldDB" id="A0A4V2X9N2"/>
<dbReference type="RefSeq" id="WP_132118095.1">
    <property type="nucleotide sequence ID" value="NZ_SMJU01000007.1"/>
</dbReference>
<sequence>MKILNICAYTWAIGGPARIIYDHTAEALKNGHEVTILSPMSPGDKMYEAPEGAKLVPCRRTTPISSIYREFSLDLYKYLKNHMHEYDLIHIHGIWHFGSLAPFLIRHNLPIVITIHGLLDQWAVRHSKWKKDLVTFLYQKKILAKADVIHVNNTDEVNDVVRYLGFKPKNLVIIPNGMKFDEFWQMPEQGTFRARFSLPTQQKMILFMGRLNIKKGLDLLLPAFAAYHKAHPDSFLVLAGPDDGYLAETQKFIVENALEQSIHLVGMLTGSLKKAALGDADLFVLPSYSEGFSIAVMEAMAARVPALVSDRVGFGEYIQKYDAAYLTPLTVQGVTEGLFTVLQNEALRLSYPPKAYAMLKENFEISVVAKTMLTAYESAMTGKS</sequence>
<protein>
    <submittedName>
        <fullName evidence="4">Glycosyltransferase</fullName>
    </submittedName>
</protein>
<dbReference type="InterPro" id="IPR001296">
    <property type="entry name" value="Glyco_trans_1"/>
</dbReference>
<keyword evidence="5" id="KW-1185">Reference proteome</keyword>
<dbReference type="Proteomes" id="UP000295706">
    <property type="component" value="Unassembled WGS sequence"/>
</dbReference>
<dbReference type="Gene3D" id="3.40.50.2000">
    <property type="entry name" value="Glycogen Phosphorylase B"/>
    <property type="match status" value="2"/>
</dbReference>
<dbReference type="PANTHER" id="PTHR46401:SF2">
    <property type="entry name" value="GLYCOSYLTRANSFERASE WBBK-RELATED"/>
    <property type="match status" value="1"/>
</dbReference>
<dbReference type="SUPFAM" id="SSF53756">
    <property type="entry name" value="UDP-Glycosyltransferase/glycogen phosphorylase"/>
    <property type="match status" value="1"/>
</dbReference>
<comment type="caution">
    <text evidence="4">The sequence shown here is derived from an EMBL/GenBank/DDBJ whole genome shotgun (WGS) entry which is preliminary data.</text>
</comment>
<dbReference type="GO" id="GO:0016757">
    <property type="term" value="F:glycosyltransferase activity"/>
    <property type="evidence" value="ECO:0007669"/>
    <property type="project" value="InterPro"/>
</dbReference>
<reference evidence="4 5" key="1">
    <citation type="submission" date="2019-02" db="EMBL/GenBank/DDBJ databases">
        <title>Arundinibacter roseus gen. nov., sp. nov., a new member of the family Cytophagaceae.</title>
        <authorList>
            <person name="Szuroczki S."/>
            <person name="Khayer B."/>
            <person name="Sproer C."/>
            <person name="Toumi M."/>
            <person name="Szabo A."/>
            <person name="Felfoldi T."/>
            <person name="Schumann P."/>
            <person name="Toth E."/>
        </authorList>
    </citation>
    <scope>NUCLEOTIDE SEQUENCE [LARGE SCALE GENOMIC DNA]</scope>
    <source>
        <strain evidence="4 5">DMA-k-7a</strain>
    </source>
</reference>
<evidence type="ECO:0000313" key="4">
    <source>
        <dbReference type="EMBL" id="TDB64495.1"/>
    </source>
</evidence>
<accession>A0A4V2X9N2</accession>
<dbReference type="GO" id="GO:0009103">
    <property type="term" value="P:lipopolysaccharide biosynthetic process"/>
    <property type="evidence" value="ECO:0007669"/>
    <property type="project" value="TreeGrafter"/>
</dbReference>
<proteinExistence type="predicted"/>
<gene>
    <name evidence="4" type="ORF">EZE20_12525</name>
</gene>
<dbReference type="PANTHER" id="PTHR46401">
    <property type="entry name" value="GLYCOSYLTRANSFERASE WBBK-RELATED"/>
    <property type="match status" value="1"/>
</dbReference>